<gene>
    <name evidence="3" type="ORF">DSM106972_046920</name>
</gene>
<feature type="compositionally biased region" description="Basic and acidic residues" evidence="1">
    <location>
        <begin position="198"/>
        <end position="210"/>
    </location>
</feature>
<dbReference type="Gene3D" id="3.90.1570.10">
    <property type="entry name" value="tt1808, chain A"/>
    <property type="match status" value="1"/>
</dbReference>
<dbReference type="CDD" id="cd06260">
    <property type="entry name" value="DUF820-like"/>
    <property type="match status" value="1"/>
</dbReference>
<protein>
    <recommendedName>
        <fullName evidence="2">Putative restriction endonuclease domain-containing protein</fullName>
    </recommendedName>
</protein>
<name>A0A3S1AM99_9CYAN</name>
<evidence type="ECO:0000313" key="4">
    <source>
        <dbReference type="Proteomes" id="UP000271624"/>
    </source>
</evidence>
<proteinExistence type="predicted"/>
<sequence length="315" mass="36161">MTTFSNQLNAEIIYPYSDGKPMAESDPARNYLFYCVNALDIYFQNRTDVYVSGNLFIYYIQGDPGAVIAPDVFVVFGIRKKERLSYKLWEENNKAPDFVIEITSESTQEEDETTKPSKYASLGVTEYFQYDPEEQYLNPNLKGFRLNSSNTYEPIQRDILPDGSFSIHSSVLNLDLRLIYDELRFFDPQTGDMLLSPKESEKGRLEAKQKELQAEQARIKAEQEKDQAEQARIKAEQEKDQAEQARIKAEQEKSQAEQARIKAEQKKFQAEQARLEAEESRNGAIPELLAMGLSVEQVASALKLPVEQVRRLIKE</sequence>
<dbReference type="RefSeq" id="WP_127083046.1">
    <property type="nucleotide sequence ID" value="NZ_RSCL01000011.1"/>
</dbReference>
<dbReference type="PANTHER" id="PTHR33352:SF3">
    <property type="entry name" value="SLR1612 PROTEIN"/>
    <property type="match status" value="1"/>
</dbReference>
<comment type="caution">
    <text evidence="3">The sequence shown here is derived from an EMBL/GenBank/DDBJ whole genome shotgun (WGS) entry which is preliminary data.</text>
</comment>
<dbReference type="Proteomes" id="UP000271624">
    <property type="component" value="Unassembled WGS sequence"/>
</dbReference>
<dbReference type="OrthoDB" id="463786at2"/>
<accession>A0A3S1AM99</accession>
<dbReference type="SUPFAM" id="SSF52980">
    <property type="entry name" value="Restriction endonuclease-like"/>
    <property type="match status" value="1"/>
</dbReference>
<dbReference type="InterPro" id="IPR008538">
    <property type="entry name" value="Uma2"/>
</dbReference>
<keyword evidence="4" id="KW-1185">Reference proteome</keyword>
<dbReference type="InterPro" id="IPR011335">
    <property type="entry name" value="Restrct_endonuc-II-like"/>
</dbReference>
<evidence type="ECO:0000259" key="2">
    <source>
        <dbReference type="Pfam" id="PF05685"/>
    </source>
</evidence>
<feature type="region of interest" description="Disordered" evidence="1">
    <location>
        <begin position="191"/>
        <end position="210"/>
    </location>
</feature>
<evidence type="ECO:0000313" key="3">
    <source>
        <dbReference type="EMBL" id="RUT04464.1"/>
    </source>
</evidence>
<reference evidence="3" key="1">
    <citation type="submission" date="2018-12" db="EMBL/GenBank/DDBJ databases">
        <authorList>
            <person name="Will S."/>
            <person name="Neumann-Schaal M."/>
            <person name="Henke P."/>
        </authorList>
    </citation>
    <scope>NUCLEOTIDE SEQUENCE</scope>
    <source>
        <strain evidence="3">PCC 7102</strain>
    </source>
</reference>
<dbReference type="AlphaFoldDB" id="A0A3S1AM99"/>
<organism evidence="3 4">
    <name type="scientific">Dulcicalothrix desertica PCC 7102</name>
    <dbReference type="NCBI Taxonomy" id="232991"/>
    <lineage>
        <taxon>Bacteria</taxon>
        <taxon>Bacillati</taxon>
        <taxon>Cyanobacteriota</taxon>
        <taxon>Cyanophyceae</taxon>
        <taxon>Nostocales</taxon>
        <taxon>Calotrichaceae</taxon>
        <taxon>Dulcicalothrix</taxon>
    </lineage>
</organism>
<feature type="region of interest" description="Disordered" evidence="1">
    <location>
        <begin position="223"/>
        <end position="265"/>
    </location>
</feature>
<evidence type="ECO:0000256" key="1">
    <source>
        <dbReference type="SAM" id="MobiDB-lite"/>
    </source>
</evidence>
<feature type="domain" description="Putative restriction endonuclease" evidence="2">
    <location>
        <begin position="10"/>
        <end position="172"/>
    </location>
</feature>
<reference evidence="3" key="2">
    <citation type="journal article" date="2019" name="Genome Biol. Evol.">
        <title>Day and night: Metabolic profiles and evolutionary relationships of six axenic non-marine cyanobacteria.</title>
        <authorList>
            <person name="Will S.E."/>
            <person name="Henke P."/>
            <person name="Boedeker C."/>
            <person name="Huang S."/>
            <person name="Brinkmann H."/>
            <person name="Rohde M."/>
            <person name="Jarek M."/>
            <person name="Friedl T."/>
            <person name="Seufert S."/>
            <person name="Schumacher M."/>
            <person name="Overmann J."/>
            <person name="Neumann-Schaal M."/>
            <person name="Petersen J."/>
        </authorList>
    </citation>
    <scope>NUCLEOTIDE SEQUENCE [LARGE SCALE GENOMIC DNA]</scope>
    <source>
        <strain evidence="3">PCC 7102</strain>
    </source>
</reference>
<dbReference type="EMBL" id="RSCL01000011">
    <property type="protein sequence ID" value="RUT04464.1"/>
    <property type="molecule type" value="Genomic_DNA"/>
</dbReference>
<dbReference type="PANTHER" id="PTHR33352">
    <property type="entry name" value="SLR1095 PROTEIN"/>
    <property type="match status" value="1"/>
</dbReference>
<dbReference type="CDD" id="cd06503">
    <property type="entry name" value="ATP-synt_Fo_b"/>
    <property type="match status" value="1"/>
</dbReference>
<dbReference type="InterPro" id="IPR012296">
    <property type="entry name" value="Nuclease_put_TT1808"/>
</dbReference>
<dbReference type="Pfam" id="PF05685">
    <property type="entry name" value="Uma2"/>
    <property type="match status" value="1"/>
</dbReference>